<protein>
    <submittedName>
        <fullName evidence="1">L1 transposable element-related</fullName>
    </submittedName>
</protein>
<accession>A0ACB9SY72</accession>
<sequence length="264" mass="30381">MPEDRVLRADAIVLKTVEAVLKSEELLNSISNMIAEKFNQKIEELTNAYQHKVSQLEEKLNNAHKTIDSLEQYSRRNSLRIHGLPVIANENTDEVVIKFCKEKLQFEVKKEMIDCSHRLGKEENRSKPLLVKFVTRNIEQEIYRKKSKLKGTKIVIREDLTHNNIQLMKAVRDKFSTVWTNNCSIFTKPAISSDTFPKIVATSALPNHIYANTIFRQSAAVIIRVPTLETTHTGMSRRARPVIRPRSKEKEDDHKKKNLPSGPI</sequence>
<dbReference type="EMBL" id="CM043020">
    <property type="protein sequence ID" value="KAI4459540.1"/>
    <property type="molecule type" value="Genomic_DNA"/>
</dbReference>
<reference evidence="1" key="1">
    <citation type="submission" date="2022-04" db="EMBL/GenBank/DDBJ databases">
        <title>Chromosome-scale genome assembly of Holotrichia oblita Faldermann.</title>
        <authorList>
            <person name="Rongchong L."/>
        </authorList>
    </citation>
    <scope>NUCLEOTIDE SEQUENCE</scope>
    <source>
        <strain evidence="1">81SQS9</strain>
    </source>
</reference>
<proteinExistence type="predicted"/>
<dbReference type="Proteomes" id="UP001056778">
    <property type="component" value="Chromosome 6"/>
</dbReference>
<evidence type="ECO:0000313" key="2">
    <source>
        <dbReference type="Proteomes" id="UP001056778"/>
    </source>
</evidence>
<name>A0ACB9SY72_HOLOL</name>
<organism evidence="1 2">
    <name type="scientific">Holotrichia oblita</name>
    <name type="common">Chafer beetle</name>
    <dbReference type="NCBI Taxonomy" id="644536"/>
    <lineage>
        <taxon>Eukaryota</taxon>
        <taxon>Metazoa</taxon>
        <taxon>Ecdysozoa</taxon>
        <taxon>Arthropoda</taxon>
        <taxon>Hexapoda</taxon>
        <taxon>Insecta</taxon>
        <taxon>Pterygota</taxon>
        <taxon>Neoptera</taxon>
        <taxon>Endopterygota</taxon>
        <taxon>Coleoptera</taxon>
        <taxon>Polyphaga</taxon>
        <taxon>Scarabaeiformia</taxon>
        <taxon>Scarabaeidae</taxon>
        <taxon>Melolonthinae</taxon>
        <taxon>Holotrichia</taxon>
    </lineage>
</organism>
<keyword evidence="2" id="KW-1185">Reference proteome</keyword>
<evidence type="ECO:0000313" key="1">
    <source>
        <dbReference type="EMBL" id="KAI4459540.1"/>
    </source>
</evidence>
<gene>
    <name evidence="1" type="ORF">MML48_6g00017666</name>
</gene>
<comment type="caution">
    <text evidence="1">The sequence shown here is derived from an EMBL/GenBank/DDBJ whole genome shotgun (WGS) entry which is preliminary data.</text>
</comment>